<sequence>MSEGVVRKIQPFTIGTRLSVPSEAKCQEFVDVYLPKSAAPNKLELHDQMSLYMGQSQGWPGNSELPQVATQVYASTPEGHQDERVEEDRNSVSPTASSRSIRKIAICRNVETVPDVSLCDSDLDTSVRSTSETIRSNYNSVHPKPPSLMVEDDLDKRSNSQSKVDSWFKRKLRDLKYGCSVLGCPLQDPEDASPTQQRDLKDIENSLIQMTRSLDVKQDGHQYETLDVETDHKGEKRKRLQQILGNKIPSRENTVNQTWLRFQSLLRNYHQDLKLALDVSSFYQQADTIICTINRKRSVLSGSDNQGSCGQTEIYNIASQIMMLNETVSRLSDLHPTLAARVTRKQAEVQESWGLLQEGSGSEWPDLPTTLDIDFSCDEPGSLSQTRDTEDEAQRIIGKDIKEGQNRLKGFENMKDCGVPRKLTVSQVEEQPSKSYARVSCDTTSNLDDLIGRRRVERQRKDQTTHLNTCSTLVQSELGIQLQNSTTSADKTLSWLKDNLAMSTPSHHTASLCGPDVTKNLPADIYQDNVVSNTICLDLSKGEKPGSTQGQHKGGVKMEDLLGQVETLWEVLRRRHHRSMIDANSSETLNLERDDNHETDKDRLEGPMSEYRATTENVEFWSVPDVKDLSETLEENDRGMLTELLRCLDQDENFDHCEVEEQTLTGQMDDQGCMDHPMEELVGVLEDLGEAVEKRGHSLCQSQDTQELISQQSTLKLHINQLLSRCAELSMDILDNETDMAVRCEPYSSELEGLQEQQDELERDYQVIKEEVEELERLASQLQVLLPEMAGALGEDVHATQQAWQELGWSMAENQCNLQQFRQLQDFLRAYLAMISWTEDTQTCIFSEASAQQWRLAESSVPSELDLRIEQKFDEFDKLAAAGQKLIKERHHLADIIKERTEELQSMLGWILVYWRAQKDQLGRERSRDSRRSDAPQGDATRFSQGQPQNLSSLAEHNKSSERLSTKQRLMVASRFEGPQKSQPGIGHHGENFAKLVNVTPHVPLAVAVNSPSIILEEPCATVTPLGSSINLILSFDQQPPEGSLQQGPVEPRQAVEPVHRVSTYLQVTDGSPVFEEVASPQITDTSHVSNTVSTSSTNATFIPQVRTVLLPTLPRTSSTSTLNLKGPMKRRKKITHRHTVTGIVGMPKPEGVTIVPIGATHRAYTWPLEDKKECHATQGSPVNTELQLYIKNNSVVSVIDGNSSDTSSIPTVPTIQGHFLHGPNEMTIRQDKSHYGVIPLGSMLSFDLPKDWGKISQMGAKDLTTEKVPFEANEDHAGPPLNLYRPSCSNTLGQTHVLSKVIGQTFALSPEKERHLEADGEHDSPNGSPSILCRPSGSNTLSPTQKVIGQNFTLSPGEEGICETGDFAGQNGPPLNLDKLADSNTLSQTHKVIGHTFALSPKEERSCETARQDSQKVSAESVSLLVQCISLPEKDDVYHDLRCATRSPALAAGHENIFSSTVGIHDEDKVEISIPMGILDSNKQCTEPNCSISMMHDHTRTEPSQNHKHNCLSVHTKIQDLNNHIYFPSAKRQFTFQSALRVVEIKVLSTVSEDSTWVGVRRSGRVIVCSEDNCCVCSDSSAPMTVLEKETSPKREPDHIHPDHWQFEEEEEELEDIWNGTDRERAP</sequence>
<organism evidence="3 4">
    <name type="scientific">Salmo salar</name>
    <name type="common">Atlantic salmon</name>
    <dbReference type="NCBI Taxonomy" id="8030"/>
    <lineage>
        <taxon>Eukaryota</taxon>
        <taxon>Metazoa</taxon>
        <taxon>Chordata</taxon>
        <taxon>Craniata</taxon>
        <taxon>Vertebrata</taxon>
        <taxon>Euteleostomi</taxon>
        <taxon>Actinopterygii</taxon>
        <taxon>Neopterygii</taxon>
        <taxon>Teleostei</taxon>
        <taxon>Protacanthopterygii</taxon>
        <taxon>Salmoniformes</taxon>
        <taxon>Salmonidae</taxon>
        <taxon>Salmoninae</taxon>
        <taxon>Salmo</taxon>
    </lineage>
</organism>
<dbReference type="RefSeq" id="XP_014026819.2">
    <property type="nucleotide sequence ID" value="XM_014171344.2"/>
</dbReference>
<accession>A0A1S3PHE8</accession>
<dbReference type="Gene3D" id="1.20.58.60">
    <property type="match status" value="2"/>
</dbReference>
<feature type="compositionally biased region" description="Polar residues" evidence="2">
    <location>
        <begin position="130"/>
        <end position="140"/>
    </location>
</feature>
<dbReference type="PANTHER" id="PTHR11915">
    <property type="entry name" value="SPECTRIN/FILAMIN RELATED CYTOSKELETAL PROTEIN"/>
    <property type="match status" value="1"/>
</dbReference>
<dbReference type="KEGG" id="sasa:106585283"/>
<feature type="region of interest" description="Disordered" evidence="2">
    <location>
        <begin position="584"/>
        <end position="604"/>
    </location>
</feature>
<dbReference type="CDD" id="cd00176">
    <property type="entry name" value="SPEC"/>
    <property type="match status" value="1"/>
</dbReference>
<evidence type="ECO:0000313" key="4">
    <source>
        <dbReference type="RefSeq" id="XP_014026819.2"/>
    </source>
</evidence>
<proteinExistence type="predicted"/>
<name>A0A1S3PHE8_SALSA</name>
<reference evidence="4" key="1">
    <citation type="submission" date="2025-08" db="UniProtKB">
        <authorList>
            <consortium name="RefSeq"/>
        </authorList>
    </citation>
    <scope>IDENTIFICATION</scope>
</reference>
<feature type="compositionally biased region" description="Basic and acidic residues" evidence="2">
    <location>
        <begin position="79"/>
        <end position="90"/>
    </location>
</feature>
<feature type="compositionally biased region" description="Basic and acidic residues" evidence="2">
    <location>
        <begin position="1313"/>
        <end position="1325"/>
    </location>
</feature>
<feature type="region of interest" description="Disordered" evidence="2">
    <location>
        <begin position="130"/>
        <end position="157"/>
    </location>
</feature>
<feature type="compositionally biased region" description="Basic and acidic residues" evidence="2">
    <location>
        <begin position="590"/>
        <end position="604"/>
    </location>
</feature>
<gene>
    <name evidence="4" type="primary">LOC106585283</name>
</gene>
<feature type="compositionally biased region" description="Polar residues" evidence="2">
    <location>
        <begin position="942"/>
        <end position="955"/>
    </location>
</feature>
<feature type="compositionally biased region" description="Basic and acidic residues" evidence="2">
    <location>
        <begin position="956"/>
        <end position="965"/>
    </location>
</feature>
<dbReference type="Proteomes" id="UP001652741">
    <property type="component" value="Chromosome ssa02"/>
</dbReference>
<keyword evidence="1" id="KW-0175">Coiled coil</keyword>
<feature type="region of interest" description="Disordered" evidence="2">
    <location>
        <begin position="923"/>
        <end position="965"/>
    </location>
</feature>
<evidence type="ECO:0000256" key="2">
    <source>
        <dbReference type="SAM" id="MobiDB-lite"/>
    </source>
</evidence>
<protein>
    <submittedName>
        <fullName evidence="4">Uncharacterized protein isoform X1</fullName>
    </submittedName>
</protein>
<dbReference type="SUPFAM" id="SSF46966">
    <property type="entry name" value="Spectrin repeat"/>
    <property type="match status" value="2"/>
</dbReference>
<dbReference type="InterPro" id="IPR018159">
    <property type="entry name" value="Spectrin/alpha-actinin"/>
</dbReference>
<feature type="region of interest" description="Disordered" evidence="2">
    <location>
        <begin position="74"/>
        <end position="96"/>
    </location>
</feature>
<dbReference type="GeneID" id="106585283"/>
<feature type="region of interest" description="Disordered" evidence="2">
    <location>
        <begin position="1313"/>
        <end position="1342"/>
    </location>
</feature>
<evidence type="ECO:0000313" key="3">
    <source>
        <dbReference type="Proteomes" id="UP001652741"/>
    </source>
</evidence>
<evidence type="ECO:0000256" key="1">
    <source>
        <dbReference type="SAM" id="Coils"/>
    </source>
</evidence>
<feature type="region of interest" description="Disordered" evidence="2">
    <location>
        <begin position="1609"/>
        <end position="1628"/>
    </location>
</feature>
<keyword evidence="3" id="KW-1185">Reference proteome</keyword>
<feature type="compositionally biased region" description="Basic and acidic residues" evidence="2">
    <location>
        <begin position="923"/>
        <end position="934"/>
    </location>
</feature>
<dbReference type="SMART" id="SM00150">
    <property type="entry name" value="SPEC"/>
    <property type="match status" value="2"/>
</dbReference>
<feature type="coiled-coil region" evidence="1">
    <location>
        <begin position="744"/>
        <end position="785"/>
    </location>
</feature>